<evidence type="ECO:0000256" key="1">
    <source>
        <dbReference type="ARBA" id="ARBA00004370"/>
    </source>
</evidence>
<reference evidence="10 11" key="1">
    <citation type="submission" date="2013-01" db="EMBL/GenBank/DDBJ databases">
        <authorList>
            <person name="Bench S."/>
        </authorList>
    </citation>
    <scope>NUCLEOTIDE SEQUENCE [LARGE SCALE GENOMIC DNA]</scope>
    <source>
        <strain evidence="10 11">WH 8502</strain>
    </source>
</reference>
<feature type="domain" description="POTRA" evidence="8">
    <location>
        <begin position="477"/>
        <end position="538"/>
    </location>
</feature>
<dbReference type="EMBL" id="CAQK01000848">
    <property type="protein sequence ID" value="CCQ53550.1"/>
    <property type="molecule type" value="Genomic_DNA"/>
</dbReference>
<protein>
    <submittedName>
        <fullName evidence="10">Outer membrane protein/protective antigen OMA87</fullName>
    </submittedName>
</protein>
<accession>T2IMY0</accession>
<evidence type="ECO:0000256" key="2">
    <source>
        <dbReference type="ARBA" id="ARBA00022692"/>
    </source>
</evidence>
<feature type="region of interest" description="Disordered" evidence="6">
    <location>
        <begin position="161"/>
        <end position="186"/>
    </location>
</feature>
<comment type="caution">
    <text evidence="10">The sequence shown here is derived from an EMBL/GenBank/DDBJ whole genome shotgun (WGS) entry which is preliminary data.</text>
</comment>
<feature type="region of interest" description="Disordered" evidence="6">
    <location>
        <begin position="260"/>
        <end position="300"/>
    </location>
</feature>
<dbReference type="InterPro" id="IPR010827">
    <property type="entry name" value="BamA/TamA_POTRA"/>
</dbReference>
<gene>
    <name evidence="10" type="ORF">CWATWH8502_4250</name>
</gene>
<sequence length="902" mass="98446">MSNQSKKLHFSPLLGIILTTTTVWVAERPLIGQNVPSVASIKDPEATDFEFLENLTWDSQTDEYSTEVEPYTKVSDIKEGVSSPVKSQDGVKEPIARDSSPIILEDPWLEESRGTIDPYPRVSTIQATTEVVATEDNHPNLSDAWLEESSEAINPYPRVSQLKEVQPSPEPPSQSSTAPPNHEGLAPQLTVDTVSQANLGEAIAPELTQPPEIVQETIPPELTQPAEIAQETIPLELTQPAEIVQETIPLELTQPAEIAQETTPPSNGEDIQDRDIPVVPTPEVIPAPEGETEEIETSEQEPRVLVVEVVVEGAERELENLVYNTIQTRPGRTATRSQLQEDVNAIYATGFFANVEVTPADTPLGVRITYAVEVNPVLEQVVVSTVPDVEDERALPPEKVQEIFGEQYGKTLNLRDLQEGIGAINEWYAEQGFDLAQVIGSPEVSEDGIVTLVIAEGVIEDIQVRFFDPEDEPLDGRTRDFIVTREMQLKPGTVFNRRTAQFDLQRIFGLGLFEDVRVSFSPGEDPREVIVNVDVVEGNTGSLAAGTGISSSSGLFGTISYQEQNLGGNGQTIGGEVQVGERELLLDVSFTDPWIAGDPFRTAYTVNGFRRRTISLVFDGDDSSIRTLNGFDSPRVIRTGGGVSFARPIADNPFTKPDWRLTAGVNYQRVQIENADGDIAPLSAPLNGFPEQPLAFSDSGRDDLLTLSFAAAQDFRNNPLRPTSGYVLRLGVEQTLPVGSGSVTFTRLRGNYSYFLPLDFIDLGFIEEDQPKPQALAFNVQAGTVLEDLPPYEAFVVGGSNSVRGYAEGEVGNGRSYFQATAEYRFPIIPAVGAALFFDYGTTIKSQRSVRGIPGVVRGLPSDGYGYGLGVRIQSPVGPIRVDYGINDDGDSRIHFGIGERF</sequence>
<dbReference type="InterPro" id="IPR013686">
    <property type="entry name" value="Polypept-transport_assoc_ShlB"/>
</dbReference>
<evidence type="ECO:0000259" key="9">
    <source>
        <dbReference type="Pfam" id="PF08479"/>
    </source>
</evidence>
<evidence type="ECO:0000256" key="4">
    <source>
        <dbReference type="ARBA" id="ARBA00023136"/>
    </source>
</evidence>
<keyword evidence="3" id="KW-0732">Signal</keyword>
<dbReference type="PANTHER" id="PTHR12815:SF47">
    <property type="entry name" value="TRANSLOCATION AND ASSEMBLY MODULE SUBUNIT TAMA"/>
    <property type="match status" value="1"/>
</dbReference>
<evidence type="ECO:0000256" key="6">
    <source>
        <dbReference type="SAM" id="MobiDB-lite"/>
    </source>
</evidence>
<dbReference type="PANTHER" id="PTHR12815">
    <property type="entry name" value="SORTING AND ASSEMBLY MACHINERY SAMM50 PROTEIN FAMILY MEMBER"/>
    <property type="match status" value="1"/>
</dbReference>
<feature type="domain" description="POTRA" evidence="8">
    <location>
        <begin position="307"/>
        <end position="373"/>
    </location>
</feature>
<feature type="domain" description="Bacterial surface antigen (D15)" evidence="7">
    <location>
        <begin position="565"/>
        <end position="902"/>
    </location>
</feature>
<dbReference type="Pfam" id="PF07244">
    <property type="entry name" value="POTRA"/>
    <property type="match status" value="2"/>
</dbReference>
<dbReference type="Pfam" id="PF08479">
    <property type="entry name" value="POTRA_2"/>
    <property type="match status" value="1"/>
</dbReference>
<dbReference type="Gene3D" id="2.40.160.50">
    <property type="entry name" value="membrane protein fhac: a member of the omp85/tpsb transporter family"/>
    <property type="match status" value="1"/>
</dbReference>
<dbReference type="InterPro" id="IPR039910">
    <property type="entry name" value="D15-like"/>
</dbReference>
<dbReference type="Gene3D" id="3.10.20.310">
    <property type="entry name" value="membrane protein fhac"/>
    <property type="match status" value="3"/>
</dbReference>
<evidence type="ECO:0000259" key="7">
    <source>
        <dbReference type="Pfam" id="PF01103"/>
    </source>
</evidence>
<name>T2IMY0_CROWT</name>
<reference evidence="10 11" key="2">
    <citation type="submission" date="2013-09" db="EMBL/GenBank/DDBJ databases">
        <title>Whole genome comparison of six Crocosphaera watsonii strains with differing phenotypes.</title>
        <authorList>
            <person name="Bench S.R."/>
            <person name="Heller P."/>
            <person name="Frank I."/>
            <person name="Arciniega M."/>
            <person name="Shilova I.N."/>
            <person name="Zehr J.P."/>
        </authorList>
    </citation>
    <scope>NUCLEOTIDE SEQUENCE [LARGE SCALE GENOMIC DNA]</scope>
    <source>
        <strain evidence="10 11">WH 8502</strain>
    </source>
</reference>
<feature type="compositionally biased region" description="Acidic residues" evidence="6">
    <location>
        <begin position="290"/>
        <end position="299"/>
    </location>
</feature>
<dbReference type="Proteomes" id="UP000018348">
    <property type="component" value="Unassembled WGS sequence"/>
</dbReference>
<feature type="domain" description="Polypeptide-transport-associated ShlB-type" evidence="9">
    <location>
        <begin position="389"/>
        <end position="457"/>
    </location>
</feature>
<evidence type="ECO:0000259" key="8">
    <source>
        <dbReference type="Pfam" id="PF07244"/>
    </source>
</evidence>
<keyword evidence="2" id="KW-0812">Transmembrane</keyword>
<keyword evidence="4" id="KW-0472">Membrane</keyword>
<evidence type="ECO:0000313" key="11">
    <source>
        <dbReference type="Proteomes" id="UP000018348"/>
    </source>
</evidence>
<evidence type="ECO:0000256" key="5">
    <source>
        <dbReference type="ARBA" id="ARBA00023237"/>
    </source>
</evidence>
<keyword evidence="5" id="KW-0998">Cell outer membrane</keyword>
<evidence type="ECO:0000313" key="10">
    <source>
        <dbReference type="EMBL" id="CCQ53550.1"/>
    </source>
</evidence>
<dbReference type="Pfam" id="PF01103">
    <property type="entry name" value="Omp85"/>
    <property type="match status" value="1"/>
</dbReference>
<dbReference type="AlphaFoldDB" id="T2IMY0"/>
<dbReference type="GO" id="GO:0019867">
    <property type="term" value="C:outer membrane"/>
    <property type="evidence" value="ECO:0007669"/>
    <property type="project" value="InterPro"/>
</dbReference>
<comment type="subcellular location">
    <subcellularLocation>
        <location evidence="1">Membrane</location>
    </subcellularLocation>
</comment>
<organism evidence="10 11">
    <name type="scientific">Crocosphaera watsonii WH 8502</name>
    <dbReference type="NCBI Taxonomy" id="423474"/>
    <lineage>
        <taxon>Bacteria</taxon>
        <taxon>Bacillati</taxon>
        <taxon>Cyanobacteriota</taxon>
        <taxon>Cyanophyceae</taxon>
        <taxon>Oscillatoriophycideae</taxon>
        <taxon>Chroococcales</taxon>
        <taxon>Aphanothecaceae</taxon>
        <taxon>Crocosphaera</taxon>
    </lineage>
</organism>
<evidence type="ECO:0000256" key="3">
    <source>
        <dbReference type="ARBA" id="ARBA00022729"/>
    </source>
</evidence>
<proteinExistence type="predicted"/>
<dbReference type="InterPro" id="IPR000184">
    <property type="entry name" value="Bac_surfAg_D15"/>
</dbReference>